<gene>
    <name evidence="2" type="ORF">EYF80_001978</name>
</gene>
<evidence type="ECO:0000313" key="3">
    <source>
        <dbReference type="Proteomes" id="UP000314294"/>
    </source>
</evidence>
<evidence type="ECO:0000256" key="1">
    <source>
        <dbReference type="SAM" id="MobiDB-lite"/>
    </source>
</evidence>
<organism evidence="2 3">
    <name type="scientific">Liparis tanakae</name>
    <name type="common">Tanaka's snailfish</name>
    <dbReference type="NCBI Taxonomy" id="230148"/>
    <lineage>
        <taxon>Eukaryota</taxon>
        <taxon>Metazoa</taxon>
        <taxon>Chordata</taxon>
        <taxon>Craniata</taxon>
        <taxon>Vertebrata</taxon>
        <taxon>Euteleostomi</taxon>
        <taxon>Actinopterygii</taxon>
        <taxon>Neopterygii</taxon>
        <taxon>Teleostei</taxon>
        <taxon>Neoteleostei</taxon>
        <taxon>Acanthomorphata</taxon>
        <taxon>Eupercaria</taxon>
        <taxon>Perciformes</taxon>
        <taxon>Cottioidei</taxon>
        <taxon>Cottales</taxon>
        <taxon>Liparidae</taxon>
        <taxon>Liparis</taxon>
    </lineage>
</organism>
<dbReference type="EMBL" id="SRLO01000009">
    <property type="protein sequence ID" value="TNN87631.1"/>
    <property type="molecule type" value="Genomic_DNA"/>
</dbReference>
<accession>A0A4Z2JC86</accession>
<comment type="caution">
    <text evidence="2">The sequence shown here is derived from an EMBL/GenBank/DDBJ whole genome shotgun (WGS) entry which is preliminary data.</text>
</comment>
<sequence length="125" mass="13648">MASTCEWISCFDSSILFWIHTLDAWAGRRRESAPKEVRLLQSSGQMKGEELYRSAQSGGGGGGRGGGRWSEWCVCLMQGCQPGEEQEARGIHLSQHRTICGPGLGVPDPLHSVPRGRDRPGRLAN</sequence>
<dbReference type="Proteomes" id="UP000314294">
    <property type="component" value="Unassembled WGS sequence"/>
</dbReference>
<feature type="compositionally biased region" description="Basic and acidic residues" evidence="1">
    <location>
        <begin position="115"/>
        <end position="125"/>
    </location>
</feature>
<feature type="region of interest" description="Disordered" evidence="1">
    <location>
        <begin position="102"/>
        <end position="125"/>
    </location>
</feature>
<proteinExistence type="predicted"/>
<reference evidence="2 3" key="1">
    <citation type="submission" date="2019-03" db="EMBL/GenBank/DDBJ databases">
        <title>First draft genome of Liparis tanakae, snailfish: a comprehensive survey of snailfish specific genes.</title>
        <authorList>
            <person name="Kim W."/>
            <person name="Song I."/>
            <person name="Jeong J.-H."/>
            <person name="Kim D."/>
            <person name="Kim S."/>
            <person name="Ryu S."/>
            <person name="Song J.Y."/>
            <person name="Lee S.K."/>
        </authorList>
    </citation>
    <scope>NUCLEOTIDE SEQUENCE [LARGE SCALE GENOMIC DNA]</scope>
    <source>
        <tissue evidence="2">Muscle</tissue>
    </source>
</reference>
<keyword evidence="3" id="KW-1185">Reference proteome</keyword>
<dbReference type="AlphaFoldDB" id="A0A4Z2JC86"/>
<evidence type="ECO:0000313" key="2">
    <source>
        <dbReference type="EMBL" id="TNN87631.1"/>
    </source>
</evidence>
<name>A0A4Z2JC86_9TELE</name>
<protein>
    <submittedName>
        <fullName evidence="2">Uncharacterized protein</fullName>
    </submittedName>
</protein>